<dbReference type="AlphaFoldDB" id="A0A094LMU9"/>
<dbReference type="RefSeq" id="WP_037445071.1">
    <property type="nucleotide sequence ID" value="NZ_JPEO01000018.1"/>
</dbReference>
<proteinExistence type="predicted"/>
<sequence>MARQVAYIFKGEAKVINFSYDKYHDIYEAAAAAEGIDLTRFLAMEQQVAMTAKGKGAVRSYRLTEFQRMGFSEVRLLKDEDCSDGNA</sequence>
<dbReference type="Proteomes" id="UP000029264">
    <property type="component" value="Unassembled WGS sequence"/>
</dbReference>
<dbReference type="STRING" id="1515746.HR45_16640"/>
<dbReference type="InterPro" id="IPR021343">
    <property type="entry name" value="DUF2960"/>
</dbReference>
<evidence type="ECO:0008006" key="3">
    <source>
        <dbReference type="Google" id="ProtNLM"/>
    </source>
</evidence>
<name>A0A094LMU9_9GAMM</name>
<protein>
    <recommendedName>
        <fullName evidence="3">DUF2960 domain-containing protein</fullName>
    </recommendedName>
</protein>
<evidence type="ECO:0000313" key="2">
    <source>
        <dbReference type="Proteomes" id="UP000029264"/>
    </source>
</evidence>
<gene>
    <name evidence="1" type="ORF">HR45_16640</name>
</gene>
<dbReference type="EMBL" id="JPEO01000018">
    <property type="protein sequence ID" value="KFZ36443.1"/>
    <property type="molecule type" value="Genomic_DNA"/>
</dbReference>
<comment type="caution">
    <text evidence="1">The sequence shown here is derived from an EMBL/GenBank/DDBJ whole genome shotgun (WGS) entry which is preliminary data.</text>
</comment>
<dbReference type="Pfam" id="PF11173">
    <property type="entry name" value="DUF2960"/>
    <property type="match status" value="1"/>
</dbReference>
<organism evidence="1 2">
    <name type="scientific">Shewanella mangrovi</name>
    <dbReference type="NCBI Taxonomy" id="1515746"/>
    <lineage>
        <taxon>Bacteria</taxon>
        <taxon>Pseudomonadati</taxon>
        <taxon>Pseudomonadota</taxon>
        <taxon>Gammaproteobacteria</taxon>
        <taxon>Alteromonadales</taxon>
        <taxon>Shewanellaceae</taxon>
        <taxon>Shewanella</taxon>
    </lineage>
</organism>
<reference evidence="1 2" key="1">
    <citation type="submission" date="2014-06" db="EMBL/GenBank/DDBJ databases">
        <title>Shewanella sp. YQH10.</title>
        <authorList>
            <person name="Liu Y."/>
            <person name="Zeng R."/>
        </authorList>
    </citation>
    <scope>NUCLEOTIDE SEQUENCE [LARGE SCALE GENOMIC DNA]</scope>
    <source>
        <strain evidence="1 2">YQH10</strain>
    </source>
</reference>
<evidence type="ECO:0000313" key="1">
    <source>
        <dbReference type="EMBL" id="KFZ36443.1"/>
    </source>
</evidence>
<accession>A0A094LMU9</accession>
<dbReference type="eggNOG" id="ENOG5032ZCT">
    <property type="taxonomic scope" value="Bacteria"/>
</dbReference>
<dbReference type="OrthoDB" id="5820465at2"/>
<keyword evidence="2" id="KW-1185">Reference proteome</keyword>